<evidence type="ECO:0000313" key="9">
    <source>
        <dbReference type="EMBL" id="EFL50710.1"/>
    </source>
</evidence>
<dbReference type="GO" id="GO:0004520">
    <property type="term" value="F:DNA endonuclease activity"/>
    <property type="evidence" value="ECO:0007669"/>
    <property type="project" value="InterPro"/>
</dbReference>
<evidence type="ECO:0000256" key="4">
    <source>
        <dbReference type="ARBA" id="ARBA00022801"/>
    </source>
</evidence>
<evidence type="ECO:0000256" key="5">
    <source>
        <dbReference type="ARBA" id="ARBA00022842"/>
    </source>
</evidence>
<protein>
    <recommendedName>
        <fullName evidence="8">CRISPR-associated endonuclease Cas1</fullName>
        <ecNumber evidence="8">3.1.-.-</ecNumber>
    </recommendedName>
</protein>
<dbReference type="GO" id="GO:0003677">
    <property type="term" value="F:DNA binding"/>
    <property type="evidence" value="ECO:0007669"/>
    <property type="project" value="UniProtKB-KW"/>
</dbReference>
<keyword evidence="8" id="KW-0464">Manganese</keyword>
<dbReference type="Gene3D" id="3.100.10.20">
    <property type="entry name" value="CRISPR-associated endonuclease Cas1, N-terminal domain"/>
    <property type="match status" value="1"/>
</dbReference>
<dbReference type="AlphaFoldDB" id="E1JXX2"/>
<gene>
    <name evidence="8" type="primary">cas1</name>
    <name evidence="9" type="ORF">DesfrDRAFT_2471</name>
</gene>
<comment type="cofactor">
    <cofactor evidence="8">
        <name>Mg(2+)</name>
        <dbReference type="ChEBI" id="CHEBI:18420"/>
    </cofactor>
    <cofactor evidence="8">
        <name>Mn(2+)</name>
        <dbReference type="ChEBI" id="CHEBI:29035"/>
    </cofactor>
</comment>
<evidence type="ECO:0000256" key="1">
    <source>
        <dbReference type="ARBA" id="ARBA00022722"/>
    </source>
</evidence>
<keyword evidence="2 8" id="KW-0479">Metal-binding</keyword>
<evidence type="ECO:0000256" key="7">
    <source>
        <dbReference type="ARBA" id="ARBA00023125"/>
    </source>
</evidence>
<keyword evidence="1 8" id="KW-0540">Nuclease</keyword>
<dbReference type="PANTHER" id="PTHR34353">
    <property type="entry name" value="CRISPR-ASSOCIATED ENDONUCLEASE CAS1 1"/>
    <property type="match status" value="1"/>
</dbReference>
<dbReference type="Proteomes" id="UP000006250">
    <property type="component" value="Unassembled WGS sequence"/>
</dbReference>
<dbReference type="STRING" id="596151.DesfrDRAFT_2471"/>
<keyword evidence="3 8" id="KW-0255">Endonuclease</keyword>
<reference evidence="9 10" key="1">
    <citation type="submission" date="2010-08" db="EMBL/GenBank/DDBJ databases">
        <title>The draft genome of Desulfovibrio fructosovorans JJ.</title>
        <authorList>
            <consortium name="US DOE Joint Genome Institute (JGI-PGF)"/>
            <person name="Lucas S."/>
            <person name="Copeland A."/>
            <person name="Lapidus A."/>
            <person name="Cheng J.-F."/>
            <person name="Bruce D."/>
            <person name="Goodwin L."/>
            <person name="Pitluck S."/>
            <person name="Land M.L."/>
            <person name="Hauser L."/>
            <person name="Chang Y.-J."/>
            <person name="Jeffries C."/>
            <person name="Wall J.D."/>
            <person name="Stahl D.A."/>
            <person name="Arkin A.P."/>
            <person name="Dehal P."/>
            <person name="Stolyar S.M."/>
            <person name="Hazen T.C."/>
            <person name="Woyke T.J."/>
        </authorList>
    </citation>
    <scope>NUCLEOTIDE SEQUENCE [LARGE SCALE GENOMIC DNA]</scope>
    <source>
        <strain evidence="9 10">JJ</strain>
    </source>
</reference>
<evidence type="ECO:0000256" key="3">
    <source>
        <dbReference type="ARBA" id="ARBA00022759"/>
    </source>
</evidence>
<dbReference type="InterPro" id="IPR042206">
    <property type="entry name" value="CRISPR-assoc_Cas1_C"/>
</dbReference>
<comment type="subunit">
    <text evidence="8">Homodimer, forms a heterotetramer with a Cas2 homodimer.</text>
</comment>
<dbReference type="Pfam" id="PF01867">
    <property type="entry name" value="Cas_Cas1"/>
    <property type="match status" value="1"/>
</dbReference>
<feature type="binding site" evidence="8">
    <location>
        <position position="149"/>
    </location>
    <ligand>
        <name>Mn(2+)</name>
        <dbReference type="ChEBI" id="CHEBI:29035"/>
    </ligand>
</feature>
<dbReference type="EMBL" id="AECZ01000016">
    <property type="protein sequence ID" value="EFL50710.1"/>
    <property type="molecule type" value="Genomic_DNA"/>
</dbReference>
<keyword evidence="6 8" id="KW-0051">Antiviral defense</keyword>
<dbReference type="Gene3D" id="1.20.120.920">
    <property type="entry name" value="CRISPR-associated endonuclease Cas1, C-terminal domain"/>
    <property type="match status" value="1"/>
</dbReference>
<dbReference type="GO" id="GO:0043571">
    <property type="term" value="P:maintenance of CRISPR repeat elements"/>
    <property type="evidence" value="ECO:0007669"/>
    <property type="project" value="UniProtKB-UniRule"/>
</dbReference>
<evidence type="ECO:0000256" key="8">
    <source>
        <dbReference type="HAMAP-Rule" id="MF_01470"/>
    </source>
</evidence>
<comment type="function">
    <text evidence="8">CRISPR (clustered regularly interspaced short palindromic repeat), is an adaptive immune system that provides protection against mobile genetic elements (viruses, transposable elements and conjugative plasmids). CRISPR clusters contain spacers, sequences complementary to antecedent mobile elements, and target invading nucleic acids. CRISPR clusters are transcribed and processed into CRISPR RNA (crRNA). Acts as a dsDNA endonuclease. Involved in the integration of spacer DNA into the CRISPR cassette.</text>
</comment>
<dbReference type="HAMAP" id="MF_01470">
    <property type="entry name" value="Cas1"/>
    <property type="match status" value="1"/>
</dbReference>
<dbReference type="InterPro" id="IPR042211">
    <property type="entry name" value="CRISPR-assoc_Cas1_N"/>
</dbReference>
<dbReference type="eggNOG" id="COG1518">
    <property type="taxonomic scope" value="Bacteria"/>
</dbReference>
<evidence type="ECO:0000313" key="10">
    <source>
        <dbReference type="Proteomes" id="UP000006250"/>
    </source>
</evidence>
<comment type="similarity">
    <text evidence="8">Belongs to the CRISPR-associated endonuclease Cas1 family.</text>
</comment>
<dbReference type="RefSeq" id="WP_005994299.1">
    <property type="nucleotide sequence ID" value="NZ_AECZ01000016.1"/>
</dbReference>
<dbReference type="NCBIfam" id="TIGR03638">
    <property type="entry name" value="cas1_ECOLI"/>
    <property type="match status" value="1"/>
</dbReference>
<dbReference type="EC" id="3.1.-.-" evidence="8"/>
<keyword evidence="4 8" id="KW-0378">Hydrolase</keyword>
<organism evidence="9 10">
    <name type="scientific">Solidesulfovibrio fructosivorans JJ]</name>
    <dbReference type="NCBI Taxonomy" id="596151"/>
    <lineage>
        <taxon>Bacteria</taxon>
        <taxon>Pseudomonadati</taxon>
        <taxon>Thermodesulfobacteriota</taxon>
        <taxon>Desulfovibrionia</taxon>
        <taxon>Desulfovibrionales</taxon>
        <taxon>Desulfovibrionaceae</taxon>
        <taxon>Solidesulfovibrio</taxon>
    </lineage>
</organism>
<dbReference type="InterPro" id="IPR050646">
    <property type="entry name" value="Cas1"/>
</dbReference>
<keyword evidence="7 8" id="KW-0238">DNA-binding</keyword>
<evidence type="ECO:0000256" key="6">
    <source>
        <dbReference type="ARBA" id="ARBA00023118"/>
    </source>
</evidence>
<keyword evidence="10" id="KW-1185">Reference proteome</keyword>
<accession>E1JXX2</accession>
<sequence>MLRGRLGLETARIPHADRHGLLWLSRGQLSVTEGTLQFCASGNGELAAGMYDIPYQGVSLLLLGPGVSLTHDVFRLCARHGTGLAAVGDDGTRLYTAPPRGPDHSAMARRQAILWADPDSRLSTAIAMYAIRLGEAPPRGDIAALRGIEGARMREMYKLLARQYGIPWEGRRYDRNSPEETNAVNMSVNHAAVATRAAAEIAVAATATIPQLGFIHEDSSLSFALDIADLFRDEFTLPVAFGGYKRCLEDESLVLEREVRKLAGATMRRNGLIPSMIERIKELFGADDRGGDT</sequence>
<dbReference type="GO" id="GO:0046872">
    <property type="term" value="F:metal ion binding"/>
    <property type="evidence" value="ECO:0007669"/>
    <property type="project" value="UniProtKB-UniRule"/>
</dbReference>
<name>E1JXX2_SOLFR</name>
<dbReference type="InterPro" id="IPR002729">
    <property type="entry name" value="CRISPR-assoc_Cas1"/>
</dbReference>
<dbReference type="GO" id="GO:0016787">
    <property type="term" value="F:hydrolase activity"/>
    <property type="evidence" value="ECO:0007669"/>
    <property type="project" value="UniProtKB-KW"/>
</dbReference>
<feature type="binding site" evidence="8">
    <location>
        <position position="229"/>
    </location>
    <ligand>
        <name>Mn(2+)</name>
        <dbReference type="ChEBI" id="CHEBI:29035"/>
    </ligand>
</feature>
<keyword evidence="5 8" id="KW-0460">Magnesium</keyword>
<dbReference type="InterPro" id="IPR019851">
    <property type="entry name" value="CRISPR-assoc_Cas1_ECOLI"/>
</dbReference>
<dbReference type="OrthoDB" id="9777847at2"/>
<proteinExistence type="inferred from homology"/>
<comment type="caution">
    <text evidence="9">The sequence shown here is derived from an EMBL/GenBank/DDBJ whole genome shotgun (WGS) entry which is preliminary data.</text>
</comment>
<feature type="binding site" evidence="8">
    <location>
        <position position="216"/>
    </location>
    <ligand>
        <name>Mn(2+)</name>
        <dbReference type="ChEBI" id="CHEBI:29035"/>
    </ligand>
</feature>
<dbReference type="GO" id="GO:0051607">
    <property type="term" value="P:defense response to virus"/>
    <property type="evidence" value="ECO:0007669"/>
    <property type="project" value="UniProtKB-UniRule"/>
</dbReference>
<evidence type="ECO:0000256" key="2">
    <source>
        <dbReference type="ARBA" id="ARBA00022723"/>
    </source>
</evidence>
<dbReference type="PANTHER" id="PTHR34353:SF3">
    <property type="entry name" value="CRISPR-ASSOCIATED ENDONUCLEASE CAS1"/>
    <property type="match status" value="1"/>
</dbReference>